<dbReference type="AlphaFoldDB" id="A0ABD0UW75"/>
<dbReference type="Gene3D" id="3.40.50.150">
    <property type="entry name" value="Vaccinia Virus protein VP39"/>
    <property type="match status" value="1"/>
</dbReference>
<sequence length="326" mass="35724">MRPVGVASGAAPVYLRELYLSSPTLTSSKPSPATCLHKELNTSEEKYTALHRCLPRTIRCCSCGRRHLIGDCAAAWAALLPLVYVKAGNGLALDANGSMEKFRPARPDWYEELFAKAMEEGMRSYEAEVAGYKEELFRSFTGTSKKVLELGVGAGPNFKYYAQADDLHVVGVDPNKQMEKYARGAALAAGLPPMSFTFMQGVGEDLPVEDGSMDAVIGTLVLCSVKDVNLTLQEVKRVLKVGGLYLFIEHVAAQDGSFLRFTQGILDPLQQFFADGCHLTRETGEQISHAAVVLHLRINLHPSLLFPQALLKTPIFCHISFKESRA</sequence>
<evidence type="ECO:0000259" key="1">
    <source>
        <dbReference type="Pfam" id="PF08241"/>
    </source>
</evidence>
<name>A0ABD0UW75_DENTH</name>
<dbReference type="EMBL" id="JANQDX010000010">
    <property type="protein sequence ID" value="KAL0917035.1"/>
    <property type="molecule type" value="Genomic_DNA"/>
</dbReference>
<dbReference type="Proteomes" id="UP001552299">
    <property type="component" value="Unassembled WGS sequence"/>
</dbReference>
<gene>
    <name evidence="2" type="ORF">M5K25_012075</name>
</gene>
<comment type="caution">
    <text evidence="2">The sequence shown here is derived from an EMBL/GenBank/DDBJ whole genome shotgun (WGS) entry which is preliminary data.</text>
</comment>
<feature type="domain" description="Methyltransferase type 11" evidence="1">
    <location>
        <begin position="148"/>
        <end position="247"/>
    </location>
</feature>
<dbReference type="PANTHER" id="PTHR45036">
    <property type="entry name" value="METHYLTRANSFERASE LIKE 7B"/>
    <property type="match status" value="1"/>
</dbReference>
<keyword evidence="3" id="KW-1185">Reference proteome</keyword>
<evidence type="ECO:0000313" key="2">
    <source>
        <dbReference type="EMBL" id="KAL0917035.1"/>
    </source>
</evidence>
<dbReference type="InterPro" id="IPR052356">
    <property type="entry name" value="Thiol_S-MT"/>
</dbReference>
<dbReference type="SUPFAM" id="SSF53335">
    <property type="entry name" value="S-adenosyl-L-methionine-dependent methyltransferases"/>
    <property type="match status" value="1"/>
</dbReference>
<organism evidence="2 3">
    <name type="scientific">Dendrobium thyrsiflorum</name>
    <name type="common">Pinecone-like raceme dendrobium</name>
    <name type="synonym">Orchid</name>
    <dbReference type="NCBI Taxonomy" id="117978"/>
    <lineage>
        <taxon>Eukaryota</taxon>
        <taxon>Viridiplantae</taxon>
        <taxon>Streptophyta</taxon>
        <taxon>Embryophyta</taxon>
        <taxon>Tracheophyta</taxon>
        <taxon>Spermatophyta</taxon>
        <taxon>Magnoliopsida</taxon>
        <taxon>Liliopsida</taxon>
        <taxon>Asparagales</taxon>
        <taxon>Orchidaceae</taxon>
        <taxon>Epidendroideae</taxon>
        <taxon>Malaxideae</taxon>
        <taxon>Dendrobiinae</taxon>
        <taxon>Dendrobium</taxon>
    </lineage>
</organism>
<dbReference type="Pfam" id="PF08241">
    <property type="entry name" value="Methyltransf_11"/>
    <property type="match status" value="1"/>
</dbReference>
<dbReference type="InterPro" id="IPR029063">
    <property type="entry name" value="SAM-dependent_MTases_sf"/>
</dbReference>
<dbReference type="CDD" id="cd02440">
    <property type="entry name" value="AdoMet_MTases"/>
    <property type="match status" value="1"/>
</dbReference>
<dbReference type="InterPro" id="IPR013216">
    <property type="entry name" value="Methyltransf_11"/>
</dbReference>
<accession>A0ABD0UW75</accession>
<proteinExistence type="predicted"/>
<dbReference type="PANTHER" id="PTHR45036:SF1">
    <property type="entry name" value="METHYLTRANSFERASE LIKE 7A"/>
    <property type="match status" value="1"/>
</dbReference>
<evidence type="ECO:0000313" key="3">
    <source>
        <dbReference type="Proteomes" id="UP001552299"/>
    </source>
</evidence>
<reference evidence="2 3" key="1">
    <citation type="journal article" date="2024" name="Plant Biotechnol. J.">
        <title>Dendrobium thyrsiflorum genome and its molecular insights into genes involved in important horticultural traits.</title>
        <authorList>
            <person name="Chen B."/>
            <person name="Wang J.Y."/>
            <person name="Zheng P.J."/>
            <person name="Li K.L."/>
            <person name="Liang Y.M."/>
            <person name="Chen X.F."/>
            <person name="Zhang C."/>
            <person name="Zhao X."/>
            <person name="He X."/>
            <person name="Zhang G.Q."/>
            <person name="Liu Z.J."/>
            <person name="Xu Q."/>
        </authorList>
    </citation>
    <scope>NUCLEOTIDE SEQUENCE [LARGE SCALE GENOMIC DNA]</scope>
    <source>
        <strain evidence="2">GZMU011</strain>
    </source>
</reference>
<protein>
    <recommendedName>
        <fullName evidence="1">Methyltransferase type 11 domain-containing protein</fullName>
    </recommendedName>
</protein>